<comment type="caution">
    <text evidence="4">The sequence shown here is derived from an EMBL/GenBank/DDBJ whole genome shotgun (WGS) entry which is preliminary data.</text>
</comment>
<evidence type="ECO:0000259" key="3">
    <source>
        <dbReference type="Pfam" id="PF06863"/>
    </source>
</evidence>
<feature type="domain" description="DUF1214" evidence="2">
    <location>
        <begin position="319"/>
        <end position="430"/>
    </location>
</feature>
<accession>A0A6L9UAU9</accession>
<sequence>MKLTRRHALALLPGALLVTTVARHAYAAETVTALSDDMILRDAYVYLLGRAIVVRQEQTDLKEDGVDYNIIKYNPVGQPIGWVNPNLDVANIEAWIAVDERTPALLEIPRIEGRYYTAQICDEWGEVITNINERNYPLHPSGKYAFVAPDSNVRIPDDVVRIELRSPKAKMLARVEIHNDIDGAAVLQKQFKLSSLGKPVIAPPVAIPGFDNKSLIGMEIFDHADVLLASAPDVSPVAAQLQSKVRDIAKLAANPAHRAAMEKALHDKIIPEFQIFSVAGAGVTRNNWIGTTVIGNYGEDFAIRTAANYIGIWANARHEVIYFVTTRDADGNQLLGYSDYLVEFPPGDSPDNVVNAYWSLSLVDVPGFLAVANPLNRYTFNSVAPPRSEADGSLRIFLAAKARGDIPEANLLPSPEGKPFSLTFRTYVPKDVVKRGEWFPPAIRKIR</sequence>
<evidence type="ECO:0000256" key="1">
    <source>
        <dbReference type="SAM" id="SignalP"/>
    </source>
</evidence>
<dbReference type="EMBL" id="WUEY01000016">
    <property type="protein sequence ID" value="NEI73155.1"/>
    <property type="molecule type" value="Genomic_DNA"/>
</dbReference>
<dbReference type="RefSeq" id="WP_163991220.1">
    <property type="nucleotide sequence ID" value="NZ_WUEY01000016.1"/>
</dbReference>
<gene>
    <name evidence="4" type="ORF">GR212_26700</name>
</gene>
<dbReference type="InterPro" id="IPR037049">
    <property type="entry name" value="DUF1214_C_sf"/>
</dbReference>
<dbReference type="Gene3D" id="2.60.120.600">
    <property type="entry name" value="Domain of unknown function DUF1214, C-terminal domain"/>
    <property type="match status" value="1"/>
</dbReference>
<evidence type="ECO:0000313" key="4">
    <source>
        <dbReference type="EMBL" id="NEI73155.1"/>
    </source>
</evidence>
<protein>
    <submittedName>
        <fullName evidence="4">DUF1214 domain-containing protein</fullName>
    </submittedName>
</protein>
<dbReference type="InterPro" id="IPR010679">
    <property type="entry name" value="DUF1254"/>
</dbReference>
<dbReference type="PANTHER" id="PTHR36509">
    <property type="entry name" value="BLL3101 PROTEIN"/>
    <property type="match status" value="1"/>
</dbReference>
<dbReference type="Proteomes" id="UP000483035">
    <property type="component" value="Unassembled WGS sequence"/>
</dbReference>
<dbReference type="Gene3D" id="2.60.40.1610">
    <property type="entry name" value="Domain of unknown function DUF1254"/>
    <property type="match status" value="1"/>
</dbReference>
<feature type="domain" description="DUF1254" evidence="3">
    <location>
        <begin position="82"/>
        <end position="193"/>
    </location>
</feature>
<dbReference type="PANTHER" id="PTHR36509:SF2">
    <property type="entry name" value="BLL3101 PROTEIN"/>
    <property type="match status" value="1"/>
</dbReference>
<feature type="chain" id="PRO_5026688688" evidence="1">
    <location>
        <begin position="28"/>
        <end position="447"/>
    </location>
</feature>
<name>A0A6L9UAU9_9HYPH</name>
<keyword evidence="1" id="KW-0732">Signal</keyword>
<evidence type="ECO:0000259" key="2">
    <source>
        <dbReference type="Pfam" id="PF06742"/>
    </source>
</evidence>
<dbReference type="InterPro" id="IPR010621">
    <property type="entry name" value="DUF1214"/>
</dbReference>
<reference evidence="4 5" key="1">
    <citation type="submission" date="2019-12" db="EMBL/GenBank/DDBJ databases">
        <title>Rhizobium genotypes associated with high levels of biological nitrogen fixation by grain legumes in a temperate-maritime cropping system.</title>
        <authorList>
            <person name="Maluk M."/>
            <person name="Francesc Ferrando Molina F."/>
            <person name="Lopez Del Egido L."/>
            <person name="Lafos M."/>
            <person name="Langarica-Fuentes A."/>
            <person name="Gebre Yohannes G."/>
            <person name="Young M.W."/>
            <person name="Martin P."/>
            <person name="Gantlett R."/>
            <person name="Kenicer G."/>
            <person name="Hawes C."/>
            <person name="Begg G.S."/>
            <person name="Quilliam R.S."/>
            <person name="Squire G.R."/>
            <person name="Poole P.S."/>
            <person name="Young P.W."/>
            <person name="Iannetta P.M."/>
            <person name="James E.K."/>
        </authorList>
    </citation>
    <scope>NUCLEOTIDE SEQUENCE [LARGE SCALE GENOMIC DNA]</scope>
    <source>
        <strain evidence="4 5">JHI1118</strain>
    </source>
</reference>
<evidence type="ECO:0000313" key="5">
    <source>
        <dbReference type="Proteomes" id="UP000483035"/>
    </source>
</evidence>
<organism evidence="4 5">
    <name type="scientific">Rhizobium lusitanum</name>
    <dbReference type="NCBI Taxonomy" id="293958"/>
    <lineage>
        <taxon>Bacteria</taxon>
        <taxon>Pseudomonadati</taxon>
        <taxon>Pseudomonadota</taxon>
        <taxon>Alphaproteobacteria</taxon>
        <taxon>Hyphomicrobiales</taxon>
        <taxon>Rhizobiaceae</taxon>
        <taxon>Rhizobium/Agrobacterium group</taxon>
        <taxon>Rhizobium</taxon>
    </lineage>
</organism>
<dbReference type="Pfam" id="PF06863">
    <property type="entry name" value="DUF1254"/>
    <property type="match status" value="1"/>
</dbReference>
<dbReference type="InterPro" id="IPR037050">
    <property type="entry name" value="DUF1254_sf"/>
</dbReference>
<dbReference type="AlphaFoldDB" id="A0A6L9UAU9"/>
<dbReference type="Pfam" id="PF06742">
    <property type="entry name" value="DUF1214"/>
    <property type="match status" value="1"/>
</dbReference>
<dbReference type="SUPFAM" id="SSF160935">
    <property type="entry name" value="VPA0735-like"/>
    <property type="match status" value="1"/>
</dbReference>
<proteinExistence type="predicted"/>
<feature type="signal peptide" evidence="1">
    <location>
        <begin position="1"/>
        <end position="27"/>
    </location>
</feature>